<dbReference type="PANTHER" id="PTHR39338:SF7">
    <property type="entry name" value="BLL6692 PROTEIN"/>
    <property type="match status" value="1"/>
</dbReference>
<dbReference type="InterPro" id="IPR008912">
    <property type="entry name" value="Uncharacterised_CoxE"/>
</dbReference>
<reference evidence="2 3" key="1">
    <citation type="submission" date="2015-03" db="EMBL/GenBank/DDBJ databases">
        <title>Genome assembly of Sandaracinus amylolyticus DSM 53668.</title>
        <authorList>
            <person name="Sharma G."/>
            <person name="Subramanian S."/>
        </authorList>
    </citation>
    <scope>NUCLEOTIDE SEQUENCE [LARGE SCALE GENOMIC DNA]</scope>
    <source>
        <strain evidence="2 3">DSM 53668</strain>
    </source>
</reference>
<name>A0A0F6W399_9BACT</name>
<evidence type="ECO:0000313" key="2">
    <source>
        <dbReference type="EMBL" id="AKF06387.1"/>
    </source>
</evidence>
<evidence type="ECO:0000256" key="1">
    <source>
        <dbReference type="SAM" id="MobiDB-lite"/>
    </source>
</evidence>
<dbReference type="PANTHER" id="PTHR39338">
    <property type="entry name" value="BLL5662 PROTEIN-RELATED"/>
    <property type="match status" value="1"/>
</dbReference>
<organism evidence="2 3">
    <name type="scientific">Sandaracinus amylolyticus</name>
    <dbReference type="NCBI Taxonomy" id="927083"/>
    <lineage>
        <taxon>Bacteria</taxon>
        <taxon>Pseudomonadati</taxon>
        <taxon>Myxococcota</taxon>
        <taxon>Polyangia</taxon>
        <taxon>Polyangiales</taxon>
        <taxon>Sandaracinaceae</taxon>
        <taxon>Sandaracinus</taxon>
    </lineage>
</organism>
<proteinExistence type="predicted"/>
<sequence length="414" mass="47052">MHRWRAARRRGRLRAVIVPFLYVLRSQKVPVGTTEVIQLARALEAGLHDSSLDGFYHVARAILVHSEAHYDAFDQAFAHHFRGAELQAKELRKELLEWLEEAIERPTELTDEERAMLEQYDLETLKRMFEERLNEQTERHDGGNRWIGTGGTSPFGNSGAAPRPGIRVGGRGGGRSAVQIAQRRAWQGYRDDLTLDVRQMQVALRKLRAFAREGAQDELDIQGSIDATAKNAGELEVVLRPPRRPNVRVLLVMDVGGSMEPYAHLCSRLFSAASKATHFKELRHYYFHNCVYGHVYEDEKFTKPKKVRDLLAECGPHYKLIMVGDALMAPYELLQSGGSIDLGDENRVEGIRWLQTLQEHFERSCWLNPEPEKYWSGNTIEYVKNVFDMFPLTVHGLGEAVGHLTKGKGLRKAG</sequence>
<dbReference type="AlphaFoldDB" id="A0A0F6W399"/>
<gene>
    <name evidence="2" type="ORF">DB32_003536</name>
</gene>
<accession>A0A0F6W399</accession>
<dbReference type="Proteomes" id="UP000034883">
    <property type="component" value="Chromosome"/>
</dbReference>
<dbReference type="STRING" id="927083.DB32_003536"/>
<feature type="region of interest" description="Disordered" evidence="1">
    <location>
        <begin position="135"/>
        <end position="163"/>
    </location>
</feature>
<protein>
    <submittedName>
        <fullName evidence="2">Thioredoxin reductase</fullName>
    </submittedName>
</protein>
<evidence type="ECO:0000313" key="3">
    <source>
        <dbReference type="Proteomes" id="UP000034883"/>
    </source>
</evidence>
<keyword evidence="3" id="KW-1185">Reference proteome</keyword>
<dbReference type="EMBL" id="CP011125">
    <property type="protein sequence ID" value="AKF06387.1"/>
    <property type="molecule type" value="Genomic_DNA"/>
</dbReference>
<dbReference type="Pfam" id="PF05762">
    <property type="entry name" value="VWA_CoxE"/>
    <property type="match status" value="1"/>
</dbReference>
<dbReference type="KEGG" id="samy:DB32_003536"/>